<keyword evidence="1" id="KW-1133">Transmembrane helix</keyword>
<protein>
    <submittedName>
        <fullName evidence="2">Transmembrane protein, putative</fullName>
    </submittedName>
</protein>
<name>W7X6S9_TETTS</name>
<organism evidence="2 3">
    <name type="scientific">Tetrahymena thermophila (strain SB210)</name>
    <dbReference type="NCBI Taxonomy" id="312017"/>
    <lineage>
        <taxon>Eukaryota</taxon>
        <taxon>Sar</taxon>
        <taxon>Alveolata</taxon>
        <taxon>Ciliophora</taxon>
        <taxon>Intramacronucleata</taxon>
        <taxon>Oligohymenophorea</taxon>
        <taxon>Hymenostomatida</taxon>
        <taxon>Tetrahymenina</taxon>
        <taxon>Tetrahymenidae</taxon>
        <taxon>Tetrahymena</taxon>
    </lineage>
</organism>
<proteinExistence type="predicted"/>
<evidence type="ECO:0000313" key="3">
    <source>
        <dbReference type="Proteomes" id="UP000009168"/>
    </source>
</evidence>
<dbReference type="GeneID" id="24439047"/>
<accession>W7X6S9</accession>
<dbReference type="KEGG" id="tet:TTHERM_000449779"/>
<dbReference type="RefSeq" id="XP_012652393.1">
    <property type="nucleotide sequence ID" value="XM_012796939.1"/>
</dbReference>
<keyword evidence="1 2" id="KW-0812">Transmembrane</keyword>
<feature type="transmembrane region" description="Helical" evidence="1">
    <location>
        <begin position="12"/>
        <end position="31"/>
    </location>
</feature>
<evidence type="ECO:0000256" key="1">
    <source>
        <dbReference type="SAM" id="Phobius"/>
    </source>
</evidence>
<dbReference type="Proteomes" id="UP000009168">
    <property type="component" value="Unassembled WGS sequence"/>
</dbReference>
<sequence>MISVVSILNIFYIEQVFVLLVCLFQFVYWLINIRHIYLIQQAGWCTEFILCSTQFINACGQQSFEQAQQDEGKIVACARKCAQRSQAKDLSLQIPTIISSS</sequence>
<gene>
    <name evidence="2" type="ORF">TTHERM_000449779</name>
</gene>
<keyword evidence="1" id="KW-0472">Membrane</keyword>
<dbReference type="InParanoid" id="W7X6S9"/>
<dbReference type="AlphaFoldDB" id="W7X6S9"/>
<keyword evidence="3" id="KW-1185">Reference proteome</keyword>
<reference evidence="3" key="1">
    <citation type="journal article" date="2006" name="PLoS Biol.">
        <title>Macronuclear genome sequence of the ciliate Tetrahymena thermophila, a model eukaryote.</title>
        <authorList>
            <person name="Eisen J.A."/>
            <person name="Coyne R.S."/>
            <person name="Wu M."/>
            <person name="Wu D."/>
            <person name="Thiagarajan M."/>
            <person name="Wortman J.R."/>
            <person name="Badger J.H."/>
            <person name="Ren Q."/>
            <person name="Amedeo P."/>
            <person name="Jones K.M."/>
            <person name="Tallon L.J."/>
            <person name="Delcher A.L."/>
            <person name="Salzberg S.L."/>
            <person name="Silva J.C."/>
            <person name="Haas B.J."/>
            <person name="Majoros W.H."/>
            <person name="Farzad M."/>
            <person name="Carlton J.M."/>
            <person name="Smith R.K. Jr."/>
            <person name="Garg J."/>
            <person name="Pearlman R.E."/>
            <person name="Karrer K.M."/>
            <person name="Sun L."/>
            <person name="Manning G."/>
            <person name="Elde N.C."/>
            <person name="Turkewitz A.P."/>
            <person name="Asai D.J."/>
            <person name="Wilkes D.E."/>
            <person name="Wang Y."/>
            <person name="Cai H."/>
            <person name="Collins K."/>
            <person name="Stewart B.A."/>
            <person name="Lee S.R."/>
            <person name="Wilamowska K."/>
            <person name="Weinberg Z."/>
            <person name="Ruzzo W.L."/>
            <person name="Wloga D."/>
            <person name="Gaertig J."/>
            <person name="Frankel J."/>
            <person name="Tsao C.-C."/>
            <person name="Gorovsky M.A."/>
            <person name="Keeling P.J."/>
            <person name="Waller R.F."/>
            <person name="Patron N.J."/>
            <person name="Cherry J.M."/>
            <person name="Stover N.A."/>
            <person name="Krieger C.J."/>
            <person name="del Toro C."/>
            <person name="Ryder H.F."/>
            <person name="Williamson S.C."/>
            <person name="Barbeau R.A."/>
            <person name="Hamilton E.P."/>
            <person name="Orias E."/>
        </authorList>
    </citation>
    <scope>NUCLEOTIDE SEQUENCE [LARGE SCALE GENOMIC DNA]</scope>
    <source>
        <strain evidence="3">SB210</strain>
    </source>
</reference>
<evidence type="ECO:0000313" key="2">
    <source>
        <dbReference type="EMBL" id="EWS75080.1"/>
    </source>
</evidence>
<dbReference type="EMBL" id="GG662738">
    <property type="protein sequence ID" value="EWS75080.1"/>
    <property type="molecule type" value="Genomic_DNA"/>
</dbReference>